<dbReference type="EMBL" id="OZ034822">
    <property type="protein sequence ID" value="CAL1411661.1"/>
    <property type="molecule type" value="Genomic_DNA"/>
</dbReference>
<gene>
    <name evidence="1" type="ORF">LTRI10_LOCUS51004</name>
</gene>
<protein>
    <recommendedName>
        <fullName evidence="3">Transposase</fullName>
    </recommendedName>
</protein>
<dbReference type="PANTHER" id="PTHR33499">
    <property type="entry name" value="OS12G0282400 PROTEIN-RELATED"/>
    <property type="match status" value="1"/>
</dbReference>
<proteinExistence type="predicted"/>
<evidence type="ECO:0000313" key="1">
    <source>
        <dbReference type="EMBL" id="CAL1411661.1"/>
    </source>
</evidence>
<dbReference type="Proteomes" id="UP001497516">
    <property type="component" value="Chromosome 9"/>
</dbReference>
<evidence type="ECO:0000313" key="2">
    <source>
        <dbReference type="Proteomes" id="UP001497516"/>
    </source>
</evidence>
<dbReference type="InterPro" id="IPR004252">
    <property type="entry name" value="Probable_transposase_24"/>
</dbReference>
<dbReference type="Pfam" id="PF03004">
    <property type="entry name" value="Transposase_24"/>
    <property type="match status" value="1"/>
</dbReference>
<keyword evidence="2" id="KW-1185">Reference proteome</keyword>
<name>A0AAV2GMG8_9ROSI</name>
<reference evidence="1 2" key="1">
    <citation type="submission" date="2024-04" db="EMBL/GenBank/DDBJ databases">
        <authorList>
            <person name="Fracassetti M."/>
        </authorList>
    </citation>
    <scope>NUCLEOTIDE SEQUENCE [LARGE SCALE GENOMIC DNA]</scope>
</reference>
<dbReference type="AlphaFoldDB" id="A0AAV2GMG8"/>
<sequence>MWAALTEYFYNPNMIDYKHHTLIHMRERWNKWRSILYRQYAKTCGSQEEALKNKPDAVANKEDWEWCVNHVFYTAEFQKLSKNNALNRMKKSMNHHSGSKPNREYYYEMGGKEGTPPTIDQVFFETHKTGDEIKEQAAKERFAGLVETREANPDLEPLELAEKCFGEQNHGHIIGYGGGLRPKDLKGSDALSRAELASQLRHSNGEKADMATIIADQAKLISEMRVMMERMDQRSGAEEGRGAVGAAGGGWSVGGAAFGGWSGGELLVAGVLGDLLVVLVVSIVEGSEIEC</sequence>
<organism evidence="1 2">
    <name type="scientific">Linum trigynum</name>
    <dbReference type="NCBI Taxonomy" id="586398"/>
    <lineage>
        <taxon>Eukaryota</taxon>
        <taxon>Viridiplantae</taxon>
        <taxon>Streptophyta</taxon>
        <taxon>Embryophyta</taxon>
        <taxon>Tracheophyta</taxon>
        <taxon>Spermatophyta</taxon>
        <taxon>Magnoliopsida</taxon>
        <taxon>eudicotyledons</taxon>
        <taxon>Gunneridae</taxon>
        <taxon>Pentapetalae</taxon>
        <taxon>rosids</taxon>
        <taxon>fabids</taxon>
        <taxon>Malpighiales</taxon>
        <taxon>Linaceae</taxon>
        <taxon>Linum</taxon>
    </lineage>
</organism>
<evidence type="ECO:0008006" key="3">
    <source>
        <dbReference type="Google" id="ProtNLM"/>
    </source>
</evidence>
<accession>A0AAV2GMG8</accession>
<dbReference type="PANTHER" id="PTHR33499:SF40">
    <property type="entry name" value="TRANSPOSASE-ASSOCIATED DOMAIN-CONTAINING PROTEIN"/>
    <property type="match status" value="1"/>
</dbReference>